<evidence type="ECO:0000313" key="2">
    <source>
        <dbReference type="EMBL" id="GFR58301.1"/>
    </source>
</evidence>
<gene>
    <name evidence="2" type="ORF">ElyMa_001765000</name>
</gene>
<evidence type="ECO:0000256" key="1">
    <source>
        <dbReference type="SAM" id="MobiDB-lite"/>
    </source>
</evidence>
<dbReference type="AlphaFoldDB" id="A0AAV4ECV0"/>
<dbReference type="EMBL" id="BMAT01003598">
    <property type="protein sequence ID" value="GFR58301.1"/>
    <property type="molecule type" value="Genomic_DNA"/>
</dbReference>
<accession>A0AAV4ECV0</accession>
<protein>
    <submittedName>
        <fullName evidence="2">Uncharacterized protein</fullName>
    </submittedName>
</protein>
<dbReference type="Proteomes" id="UP000762676">
    <property type="component" value="Unassembled WGS sequence"/>
</dbReference>
<organism evidence="2 3">
    <name type="scientific">Elysia marginata</name>
    <dbReference type="NCBI Taxonomy" id="1093978"/>
    <lineage>
        <taxon>Eukaryota</taxon>
        <taxon>Metazoa</taxon>
        <taxon>Spiralia</taxon>
        <taxon>Lophotrochozoa</taxon>
        <taxon>Mollusca</taxon>
        <taxon>Gastropoda</taxon>
        <taxon>Heterobranchia</taxon>
        <taxon>Euthyneura</taxon>
        <taxon>Panpulmonata</taxon>
        <taxon>Sacoglossa</taxon>
        <taxon>Placobranchoidea</taxon>
        <taxon>Plakobranchidae</taxon>
        <taxon>Elysia</taxon>
    </lineage>
</organism>
<feature type="compositionally biased region" description="Acidic residues" evidence="1">
    <location>
        <begin position="1"/>
        <end position="10"/>
    </location>
</feature>
<name>A0AAV4ECV0_9GAST</name>
<feature type="compositionally biased region" description="Polar residues" evidence="1">
    <location>
        <begin position="44"/>
        <end position="60"/>
    </location>
</feature>
<comment type="caution">
    <text evidence="2">The sequence shown here is derived from an EMBL/GenBank/DDBJ whole genome shotgun (WGS) entry which is preliminary data.</text>
</comment>
<proteinExistence type="predicted"/>
<keyword evidence="3" id="KW-1185">Reference proteome</keyword>
<feature type="region of interest" description="Disordered" evidence="1">
    <location>
        <begin position="1"/>
        <end position="60"/>
    </location>
</feature>
<sequence length="131" mass="15105">MRHVDEEDQREEAHTHTKWKTWRSGERQIKQHLPLARQLPGRRATTTSRNSQDMRHTSSGNPWLRRSVAIFVCPSGLSMTACQSDVRKLRVRVNPQSRHVWAEVPSPGMSPRLYEHRGMLSLCPDLLTTVA</sequence>
<evidence type="ECO:0000313" key="3">
    <source>
        <dbReference type="Proteomes" id="UP000762676"/>
    </source>
</evidence>
<reference evidence="2 3" key="1">
    <citation type="journal article" date="2021" name="Elife">
        <title>Chloroplast acquisition without the gene transfer in kleptoplastic sea slugs, Plakobranchus ocellatus.</title>
        <authorList>
            <person name="Maeda T."/>
            <person name="Takahashi S."/>
            <person name="Yoshida T."/>
            <person name="Shimamura S."/>
            <person name="Takaki Y."/>
            <person name="Nagai Y."/>
            <person name="Toyoda A."/>
            <person name="Suzuki Y."/>
            <person name="Arimoto A."/>
            <person name="Ishii H."/>
            <person name="Satoh N."/>
            <person name="Nishiyama T."/>
            <person name="Hasebe M."/>
            <person name="Maruyama T."/>
            <person name="Minagawa J."/>
            <person name="Obokata J."/>
            <person name="Shigenobu S."/>
        </authorList>
    </citation>
    <scope>NUCLEOTIDE SEQUENCE [LARGE SCALE GENOMIC DNA]</scope>
</reference>